<dbReference type="SUPFAM" id="SSF109604">
    <property type="entry name" value="HD-domain/PDEase-like"/>
    <property type="match status" value="1"/>
</dbReference>
<evidence type="ECO:0000256" key="1">
    <source>
        <dbReference type="SAM" id="MobiDB-lite"/>
    </source>
</evidence>
<dbReference type="NCBIfam" id="TIGR00277">
    <property type="entry name" value="HDIG"/>
    <property type="match status" value="1"/>
</dbReference>
<feature type="domain" description="HD-GYP" evidence="2">
    <location>
        <begin position="32"/>
        <end position="227"/>
    </location>
</feature>
<keyword evidence="4" id="KW-1185">Reference proteome</keyword>
<dbReference type="InterPro" id="IPR037522">
    <property type="entry name" value="HD_GYP_dom"/>
</dbReference>
<dbReference type="EC" id="3.1.4.-" evidence="3"/>
<dbReference type="InterPro" id="IPR003607">
    <property type="entry name" value="HD/PDEase_dom"/>
</dbReference>
<reference evidence="3 4" key="1">
    <citation type="submission" date="2024-09" db="EMBL/GenBank/DDBJ databases">
        <authorList>
            <person name="Sun Q."/>
            <person name="Mori K."/>
        </authorList>
    </citation>
    <scope>NUCLEOTIDE SEQUENCE [LARGE SCALE GENOMIC DNA]</scope>
    <source>
        <strain evidence="3 4">JCM 12520</strain>
    </source>
</reference>
<evidence type="ECO:0000313" key="4">
    <source>
        <dbReference type="Proteomes" id="UP001589619"/>
    </source>
</evidence>
<dbReference type="Proteomes" id="UP001589619">
    <property type="component" value="Unassembled WGS sequence"/>
</dbReference>
<dbReference type="Pfam" id="PF13487">
    <property type="entry name" value="HD_5"/>
    <property type="match status" value="1"/>
</dbReference>
<feature type="region of interest" description="Disordered" evidence="1">
    <location>
        <begin position="219"/>
        <end position="239"/>
    </location>
</feature>
<gene>
    <name evidence="3" type="ORF">ACFFNY_30930</name>
</gene>
<sequence length="239" mass="27692">MEVQQGSRQKKTDGLKEWIGMNVEHMEQSVAVWDKQEPEAAFLLKRLKRHHPPTYRQSLMTAHYALLMAEGLSYTDEEKQVLFRTALLHDIGKLHVEKELLDNRSRLYEGALWKLQEHPKHGAAILRSLIEEGAVDGEAVLHHHENLDGTGYPFGLTWKTLSLNARILRIAGNYTTMTDAHTSIGLSHREALEELYCWSDVLFDAELVELLNRLYREQQQNHREREGNGYETVKRNRNS</sequence>
<keyword evidence="3" id="KW-0378">Hydrolase</keyword>
<evidence type="ECO:0000259" key="2">
    <source>
        <dbReference type="PROSITE" id="PS51832"/>
    </source>
</evidence>
<dbReference type="SMART" id="SM00471">
    <property type="entry name" value="HDc"/>
    <property type="match status" value="1"/>
</dbReference>
<accession>A0ABV5W614</accession>
<protein>
    <submittedName>
        <fullName evidence="3">HD-GYP domain-containing protein</fullName>
        <ecNumber evidence="3">3.1.4.-</ecNumber>
    </submittedName>
</protein>
<comment type="caution">
    <text evidence="3">The sequence shown here is derived from an EMBL/GenBank/DDBJ whole genome shotgun (WGS) entry which is preliminary data.</text>
</comment>
<dbReference type="InterPro" id="IPR006675">
    <property type="entry name" value="HDIG_dom"/>
</dbReference>
<dbReference type="PANTHER" id="PTHR43155:SF2">
    <property type="entry name" value="CYCLIC DI-GMP PHOSPHODIESTERASE PA4108"/>
    <property type="match status" value="1"/>
</dbReference>
<dbReference type="PANTHER" id="PTHR43155">
    <property type="entry name" value="CYCLIC DI-GMP PHOSPHODIESTERASE PA4108-RELATED"/>
    <property type="match status" value="1"/>
</dbReference>
<evidence type="ECO:0000313" key="3">
    <source>
        <dbReference type="EMBL" id="MFB9756012.1"/>
    </source>
</evidence>
<dbReference type="GO" id="GO:0016787">
    <property type="term" value="F:hydrolase activity"/>
    <property type="evidence" value="ECO:0007669"/>
    <property type="project" value="UniProtKB-KW"/>
</dbReference>
<dbReference type="PROSITE" id="PS51832">
    <property type="entry name" value="HD_GYP"/>
    <property type="match status" value="1"/>
</dbReference>
<dbReference type="Gene3D" id="1.10.3210.10">
    <property type="entry name" value="Hypothetical protein af1432"/>
    <property type="match status" value="1"/>
</dbReference>
<name>A0ABV5W614_9BACL</name>
<dbReference type="EMBL" id="JBHMAG010000020">
    <property type="protein sequence ID" value="MFB9756012.1"/>
    <property type="molecule type" value="Genomic_DNA"/>
</dbReference>
<dbReference type="RefSeq" id="WP_344913461.1">
    <property type="nucleotide sequence ID" value="NZ_BAAAYO010000012.1"/>
</dbReference>
<proteinExistence type="predicted"/>
<dbReference type="CDD" id="cd00077">
    <property type="entry name" value="HDc"/>
    <property type="match status" value="1"/>
</dbReference>
<organism evidence="3 4">
    <name type="scientific">Paenibacillus hodogayensis</name>
    <dbReference type="NCBI Taxonomy" id="279208"/>
    <lineage>
        <taxon>Bacteria</taxon>
        <taxon>Bacillati</taxon>
        <taxon>Bacillota</taxon>
        <taxon>Bacilli</taxon>
        <taxon>Bacillales</taxon>
        <taxon>Paenibacillaceae</taxon>
        <taxon>Paenibacillus</taxon>
    </lineage>
</organism>